<reference evidence="1 2" key="1">
    <citation type="journal article" date="2005" name="J. Bacteriol.">
        <title>Whole-genome sequencing of Staphylococcus haemolyticus uncovers the extreme plasticity of its genome and the evolution of human-colonizing staphylococcal species.</title>
        <authorList>
            <person name="Takeuchi F."/>
            <person name="Watanabe S."/>
            <person name="Baba T."/>
            <person name="Yuzawa H."/>
            <person name="Ito T."/>
            <person name="Morimoto Y."/>
            <person name="Kuroda M."/>
            <person name="Cui L."/>
            <person name="Takahashi M."/>
            <person name="Ankai A."/>
            <person name="Baba S."/>
            <person name="Fukui S."/>
            <person name="Lee J.C."/>
            <person name="Hiramatsu K."/>
        </authorList>
    </citation>
    <scope>NUCLEOTIDE SEQUENCE [LARGE SCALE GENOMIC DNA]</scope>
    <source>
        <strain evidence="1 2">JCSC1435</strain>
    </source>
</reference>
<name>Q4L353_STAHJ</name>
<gene>
    <name evidence="1" type="ordered locus">SH2615</name>
</gene>
<proteinExistence type="predicted"/>
<dbReference type="HOGENOM" id="CLU_3173442_0_0_9"/>
<dbReference type="EMBL" id="AP006716">
    <property type="protein sequence ID" value="BAE05924.1"/>
    <property type="molecule type" value="Genomic_DNA"/>
</dbReference>
<dbReference type="AlphaFoldDB" id="Q4L353"/>
<evidence type="ECO:0000313" key="2">
    <source>
        <dbReference type="Proteomes" id="UP000000543"/>
    </source>
</evidence>
<protein>
    <submittedName>
        <fullName evidence="1">Uncharacterized protein</fullName>
    </submittedName>
</protein>
<organism evidence="1 2">
    <name type="scientific">Staphylococcus haemolyticus (strain JCSC1435)</name>
    <dbReference type="NCBI Taxonomy" id="279808"/>
    <lineage>
        <taxon>Bacteria</taxon>
        <taxon>Bacillati</taxon>
        <taxon>Bacillota</taxon>
        <taxon>Bacilli</taxon>
        <taxon>Bacillales</taxon>
        <taxon>Staphylococcaceae</taxon>
        <taxon>Staphylococcus</taxon>
    </lineage>
</organism>
<dbReference type="KEGG" id="sha:SH2615"/>
<accession>Q4L353</accession>
<evidence type="ECO:0000313" key="1">
    <source>
        <dbReference type="EMBL" id="BAE05924.1"/>
    </source>
</evidence>
<sequence length="47" mass="5409">MTLILKFYPSMNGIFMPFLSNFIQNRSILLNPTAIVITSLLNCLYLK</sequence>
<dbReference type="Proteomes" id="UP000000543">
    <property type="component" value="Chromosome"/>
</dbReference>